<evidence type="ECO:0000313" key="3">
    <source>
        <dbReference type="Proteomes" id="UP001162162"/>
    </source>
</evidence>
<dbReference type="EMBL" id="JAPWTK010000001">
    <property type="protein sequence ID" value="KAJ8963288.1"/>
    <property type="molecule type" value="Genomic_DNA"/>
</dbReference>
<reference evidence="2" key="1">
    <citation type="journal article" date="2023" name="Insect Mol. Biol.">
        <title>Genome sequencing provides insights into the evolution of gene families encoding plant cell wall-degrading enzymes in longhorned beetles.</title>
        <authorList>
            <person name="Shin N.R."/>
            <person name="Okamura Y."/>
            <person name="Kirsch R."/>
            <person name="Pauchet Y."/>
        </authorList>
    </citation>
    <scope>NUCLEOTIDE SEQUENCE</scope>
    <source>
        <strain evidence="2">AMC_N1</strain>
    </source>
</reference>
<keyword evidence="3" id="KW-1185">Reference proteome</keyword>
<comment type="caution">
    <text evidence="2">The sequence shown here is derived from an EMBL/GenBank/DDBJ whole genome shotgun (WGS) entry which is preliminary data.</text>
</comment>
<name>A0AAV8ZHQ4_9CUCU</name>
<evidence type="ECO:0000259" key="1">
    <source>
        <dbReference type="PROSITE" id="PS50003"/>
    </source>
</evidence>
<accession>A0AAV8ZHQ4</accession>
<organism evidence="2 3">
    <name type="scientific">Aromia moschata</name>
    <dbReference type="NCBI Taxonomy" id="1265417"/>
    <lineage>
        <taxon>Eukaryota</taxon>
        <taxon>Metazoa</taxon>
        <taxon>Ecdysozoa</taxon>
        <taxon>Arthropoda</taxon>
        <taxon>Hexapoda</taxon>
        <taxon>Insecta</taxon>
        <taxon>Pterygota</taxon>
        <taxon>Neoptera</taxon>
        <taxon>Endopterygota</taxon>
        <taxon>Coleoptera</taxon>
        <taxon>Polyphaga</taxon>
        <taxon>Cucujiformia</taxon>
        <taxon>Chrysomeloidea</taxon>
        <taxon>Cerambycidae</taxon>
        <taxon>Cerambycinae</taxon>
        <taxon>Callichromatini</taxon>
        <taxon>Aromia</taxon>
    </lineage>
</organism>
<protein>
    <recommendedName>
        <fullName evidence="1">PH domain-containing protein</fullName>
    </recommendedName>
</protein>
<dbReference type="AlphaFoldDB" id="A0AAV8ZHQ4"/>
<dbReference type="InterPro" id="IPR001849">
    <property type="entry name" value="PH_domain"/>
</dbReference>
<sequence length="470" mass="52795">MRPNEAWQKQWCEIRRLDSIENGIELQLKSIKDGSVLSCVVLPRSSTICRTDSRTKQYAFGVFNLGRNKKPILFMSGVSESDSQEWIAAMRRMLSVASYIPGLLTSIYWATRISECLWWITAIREWRDWSDYSGVLNVNSQEILISDPCTGDPKITWKRFHFHQFHHLAPAHLADEKKVIRVSGWPRPVAHLLQGGLETTASSSQGKSMRASPGIISSKRLSRSEGDLCFAFDNTQCLPDSPICFRSQSESEDSGVRVSVSSDDSDYTVMSKNESGFHEAGLALITKTPGGSESEGSAQDLADIEEETEKGKLPRRESGVSLASGIYEEIPDDHSESFHNKASSGETSHVYENPLELILGARDGKYFKPPPLPPRRLEFFPEGEERRCSYKSIFLPFKQRCNTMPAKDLSKLSQIFTTDSEYVVMSPSKTLLAPKKASLLESFYVPMSPVINLKNKLVEGYYMTMTAKRS</sequence>
<dbReference type="PROSITE" id="PS50003">
    <property type="entry name" value="PH_DOMAIN"/>
    <property type="match status" value="1"/>
</dbReference>
<dbReference type="Proteomes" id="UP001162162">
    <property type="component" value="Unassembled WGS sequence"/>
</dbReference>
<proteinExistence type="predicted"/>
<feature type="domain" description="PH" evidence="1">
    <location>
        <begin position="1"/>
        <end position="95"/>
    </location>
</feature>
<evidence type="ECO:0000313" key="2">
    <source>
        <dbReference type="EMBL" id="KAJ8963288.1"/>
    </source>
</evidence>
<gene>
    <name evidence="2" type="ORF">NQ318_018755</name>
</gene>